<dbReference type="OrthoDB" id="6960201at2"/>
<dbReference type="Pfam" id="PF10711">
    <property type="entry name" value="DUF2513"/>
    <property type="match status" value="1"/>
</dbReference>
<dbReference type="EMBL" id="FMYI01000013">
    <property type="protein sequence ID" value="SDC60541.1"/>
    <property type="molecule type" value="Genomic_DNA"/>
</dbReference>
<dbReference type="AlphaFoldDB" id="A0A1G6MYL3"/>
<reference evidence="2" key="1">
    <citation type="submission" date="2016-09" db="EMBL/GenBank/DDBJ databases">
        <authorList>
            <person name="Varghese N."/>
            <person name="Submissions S."/>
        </authorList>
    </citation>
    <scope>NUCLEOTIDE SEQUENCE [LARGE SCALE GENOMIC DNA]</scope>
    <source>
        <strain evidence="2">S5</strain>
    </source>
</reference>
<accession>A0A1G6MYL3</accession>
<evidence type="ECO:0000313" key="2">
    <source>
        <dbReference type="Proteomes" id="UP000242949"/>
    </source>
</evidence>
<organism evidence="1 2">
    <name type="scientific">Pelagirhabdus alkalitolerans</name>
    <dbReference type="NCBI Taxonomy" id="1612202"/>
    <lineage>
        <taxon>Bacteria</taxon>
        <taxon>Bacillati</taxon>
        <taxon>Bacillota</taxon>
        <taxon>Bacilli</taxon>
        <taxon>Bacillales</taxon>
        <taxon>Bacillaceae</taxon>
        <taxon>Pelagirhabdus</taxon>
    </lineage>
</organism>
<sequence length="122" mass="13991">MKRDMELIRSLLLEIEEDERDRIIFNPDDSDKYTSKQIQYNLKLMVECGLIKGSVDNYWDGYKVVVSDLTWEGHDFLDAARNDTIWNEAKEIAKQKGSHLSDLPIAVVTGILVSVSKQIFGI</sequence>
<dbReference type="Proteomes" id="UP000242949">
    <property type="component" value="Unassembled WGS sequence"/>
</dbReference>
<evidence type="ECO:0000313" key="1">
    <source>
        <dbReference type="EMBL" id="SDC60541.1"/>
    </source>
</evidence>
<gene>
    <name evidence="1" type="ORF">SAMN05421734_11310</name>
</gene>
<evidence type="ECO:0008006" key="3">
    <source>
        <dbReference type="Google" id="ProtNLM"/>
    </source>
</evidence>
<proteinExistence type="predicted"/>
<dbReference type="InterPro" id="IPR019650">
    <property type="entry name" value="DUF2513"/>
</dbReference>
<name>A0A1G6MYL3_9BACI</name>
<keyword evidence="2" id="KW-1185">Reference proteome</keyword>
<dbReference type="RefSeq" id="WP_090797169.1">
    <property type="nucleotide sequence ID" value="NZ_FMYI01000013.1"/>
</dbReference>
<protein>
    <recommendedName>
        <fullName evidence="3">DUF2513 domain-containing protein</fullName>
    </recommendedName>
</protein>